<keyword evidence="3" id="KW-1185">Reference proteome</keyword>
<reference evidence="2 3" key="6">
    <citation type="journal article" date="2011" name="Appl. Environ. Microbiol.">
        <title>Involvement of the azorhizobial chromosome partition gene (parA) in the onset of bacteroid differentiation during Sesbania rostrata stem nodule development.</title>
        <authorList>
            <person name="Liu CT."/>
            <person name="Lee KB."/>
            <person name="Wang YS."/>
            <person name="Peng MH."/>
            <person name="Lee KT."/>
            <person name="Suzuki S."/>
            <person name="Suzuki T."/>
            <person name="Oyaizu H."/>
        </authorList>
    </citation>
    <scope>NUCLEOTIDE SEQUENCE [LARGE SCALE GENOMIC DNA]</scope>
    <source>
        <strain evidence="3">ATCC 43989 / DSM 5975 / JCM 20966 / LMG 6465 / NBRC 14845 / NCIMB 13405 / ORS 571</strain>
    </source>
</reference>
<dbReference type="EMBL" id="AP009384">
    <property type="protein sequence ID" value="BAF86673.1"/>
    <property type="molecule type" value="Genomic_DNA"/>
</dbReference>
<dbReference type="AlphaFoldDB" id="A8IPR0"/>
<keyword evidence="1" id="KW-1133">Transmembrane helix</keyword>
<sequence>MGCRRQTAGTWTRGAMIRFLFRFLGFWLMAGAFVALVVDGTRSIAASDIVYTSAYRAWVSLSPGTYDAAQAKLTALSPFLWTHVGAPLLNLPLFFLLGLVGAVLLSIGRVRERSPFEAA</sequence>
<evidence type="ECO:0000313" key="3">
    <source>
        <dbReference type="Proteomes" id="UP000000270"/>
    </source>
</evidence>
<evidence type="ECO:0000313" key="2">
    <source>
        <dbReference type="EMBL" id="BAF86673.1"/>
    </source>
</evidence>
<evidence type="ECO:0000256" key="1">
    <source>
        <dbReference type="SAM" id="Phobius"/>
    </source>
</evidence>
<dbReference type="KEGG" id="azc:AZC_0675"/>
<keyword evidence="1" id="KW-0812">Transmembrane</keyword>
<reference evidence="2 3" key="1">
    <citation type="journal article" date="2007" name="Appl. Environ. Microbiol.">
        <title>Rhizobial factors required for stem nodule maturation and maintenance in Sesbania rostrata-Azorhizobium caulinodans ORS571 symbiosis.</title>
        <authorList>
            <person name="Suzuki S."/>
            <person name="Aono T."/>
            <person name="Lee KB."/>
            <person name="Suzuki T."/>
            <person name="Liu CT."/>
            <person name="Miwa H."/>
            <person name="Wakao S."/>
            <person name="Iki T."/>
            <person name="Oyaizu H."/>
        </authorList>
    </citation>
    <scope>NUCLEOTIDE SEQUENCE [LARGE SCALE GENOMIC DNA]</scope>
    <source>
        <strain evidence="3">ATCC 43989 / DSM 5975 / JCM 20966 / LMG 6465 / NBRC 14845 / NCIMB 13405 / ORS 571</strain>
    </source>
</reference>
<reference evidence="2 3" key="5">
    <citation type="journal article" date="2010" name="Appl. Environ. Microbiol.">
        <title>phrR-like gene praR of Azorhizobium caulinodans ORS571 is essential for symbiosis with Sesbania rostrata and is involved in expression of reb genes.</title>
        <authorList>
            <person name="Akiba N."/>
            <person name="Aono T."/>
            <person name="Toyazaki H."/>
            <person name="Sato S."/>
            <person name="Oyaizu H."/>
        </authorList>
    </citation>
    <scope>NUCLEOTIDE SEQUENCE [LARGE SCALE GENOMIC DNA]</scope>
    <source>
        <strain evidence="3">ATCC 43989 / DSM 5975 / JCM 20966 / LMG 6465 / NBRC 14845 / NCIMB 13405 / ORS 571</strain>
    </source>
</reference>
<dbReference type="Proteomes" id="UP000000270">
    <property type="component" value="Chromosome"/>
</dbReference>
<reference evidence="3" key="2">
    <citation type="submission" date="2007-04" db="EMBL/GenBank/DDBJ databases">
        <title>Complete genome sequence of the nitrogen-fixing bacterium Azorhizobium caulinodans ORS571.</title>
        <authorList>
            <person name="Lee K.B."/>
            <person name="Backer P.D."/>
            <person name="Aono T."/>
            <person name="Liu C.T."/>
            <person name="Suzuki S."/>
            <person name="Suzuki T."/>
            <person name="Kaneko T."/>
            <person name="Yamada M."/>
            <person name="Tabata S."/>
            <person name="Kupfer D.M."/>
            <person name="Najar F.Z."/>
            <person name="Wiley G.B."/>
            <person name="Roe B."/>
            <person name="Binnewies T."/>
            <person name="Ussery D."/>
            <person name="Vereecke D."/>
            <person name="Gevers D."/>
            <person name="Holsters M."/>
            <person name="Oyaizu H."/>
        </authorList>
    </citation>
    <scope>NUCLEOTIDE SEQUENCE [LARGE SCALE GENOMIC DNA]</scope>
    <source>
        <strain evidence="3">ATCC 43989 / DSM 5975 / JCM 20966 / LMG 6465 / NBRC 14845 / NCIMB 13405 / ORS 571</strain>
    </source>
</reference>
<name>A8IPR0_AZOC5</name>
<feature type="transmembrane region" description="Helical" evidence="1">
    <location>
        <begin position="88"/>
        <end position="107"/>
    </location>
</feature>
<dbReference type="STRING" id="438753.AZC_0675"/>
<protein>
    <recommendedName>
        <fullName evidence="4">Transmembrane protein</fullName>
    </recommendedName>
</protein>
<reference evidence="2 3" key="4">
    <citation type="journal article" date="2009" name="Appl. Environ. Microbiol.">
        <title>Comparative genome-wide transcriptional profiling of Azorhizobium caulinodans ORS571 grown under free-living and symbiotic conditions.</title>
        <authorList>
            <person name="Tsukada S."/>
            <person name="Aono T."/>
            <person name="Akiba N."/>
            <person name="Lee KB."/>
            <person name="Liu CT."/>
            <person name="Toyazaki H."/>
            <person name="Oyaizu H."/>
        </authorList>
    </citation>
    <scope>NUCLEOTIDE SEQUENCE [LARGE SCALE GENOMIC DNA]</scope>
    <source>
        <strain evidence="3">ATCC 43989 / DSM 5975 / JCM 20966 / LMG 6465 / NBRC 14845 / NCIMB 13405 / ORS 571</strain>
    </source>
</reference>
<dbReference type="eggNOG" id="ENOG5033AZT">
    <property type="taxonomic scope" value="Bacteria"/>
</dbReference>
<dbReference type="HOGENOM" id="CLU_168239_1_0_5"/>
<reference evidence="2 3" key="3">
    <citation type="journal article" date="2008" name="BMC Genomics">
        <title>The genome of the versatile nitrogen fixer Azorhizobium caulinodans ORS571.</title>
        <authorList>
            <person name="Lee KB."/>
            <person name="Backer P.D."/>
            <person name="Aono T."/>
            <person name="Liu CT."/>
            <person name="Suzuki S."/>
            <person name="Suzuki T."/>
            <person name="Kaneko T."/>
            <person name="Yamada M."/>
            <person name="Tabata S."/>
            <person name="Kupfer D.M."/>
            <person name="Najar F.Z."/>
            <person name="Wiley G.B."/>
            <person name="Roe B."/>
            <person name="Binnewies T.T."/>
            <person name="Ussery D.W."/>
            <person name="D'Haeze W."/>
            <person name="Herder J.D."/>
            <person name="Gevers D."/>
            <person name="Vereecke D."/>
            <person name="Holsters M."/>
            <person name="Oyaizu H."/>
        </authorList>
    </citation>
    <scope>NUCLEOTIDE SEQUENCE [LARGE SCALE GENOMIC DNA]</scope>
    <source>
        <strain evidence="3">ATCC 43989 / DSM 5975 / JCM 20966 / LMG 6465 / NBRC 14845 / NCIMB 13405 / ORS 571</strain>
    </source>
</reference>
<keyword evidence="1" id="KW-0472">Membrane</keyword>
<proteinExistence type="predicted"/>
<evidence type="ECO:0008006" key="4">
    <source>
        <dbReference type="Google" id="ProtNLM"/>
    </source>
</evidence>
<feature type="transmembrane region" description="Helical" evidence="1">
    <location>
        <begin position="20"/>
        <end position="38"/>
    </location>
</feature>
<gene>
    <name evidence="2" type="ordered locus">AZC_0675</name>
</gene>
<accession>A8IPR0</accession>
<organism evidence="2 3">
    <name type="scientific">Azorhizobium caulinodans (strain ATCC 43989 / DSM 5975 / JCM 20966 / LMG 6465 / NBRC 14845 / NCIMB 13405 / ORS 571)</name>
    <dbReference type="NCBI Taxonomy" id="438753"/>
    <lineage>
        <taxon>Bacteria</taxon>
        <taxon>Pseudomonadati</taxon>
        <taxon>Pseudomonadota</taxon>
        <taxon>Alphaproteobacteria</taxon>
        <taxon>Hyphomicrobiales</taxon>
        <taxon>Xanthobacteraceae</taxon>
        <taxon>Azorhizobium</taxon>
    </lineage>
</organism>